<evidence type="ECO:0000313" key="11">
    <source>
        <dbReference type="Proteomes" id="UP000186917"/>
    </source>
</evidence>
<dbReference type="PANTHER" id="PTHR45453">
    <property type="entry name" value="PHOSPHATE REGULON SENSOR PROTEIN PHOR"/>
    <property type="match status" value="1"/>
</dbReference>
<dbReference type="InterPro" id="IPR005467">
    <property type="entry name" value="His_kinase_dom"/>
</dbReference>
<dbReference type="PANTHER" id="PTHR45453:SF1">
    <property type="entry name" value="PHOSPHATE REGULON SENSOR PROTEIN PHOR"/>
    <property type="match status" value="1"/>
</dbReference>
<evidence type="ECO:0000256" key="2">
    <source>
        <dbReference type="ARBA" id="ARBA00012438"/>
    </source>
</evidence>
<protein>
    <recommendedName>
        <fullName evidence="2">histidine kinase</fullName>
        <ecNumber evidence="2">2.7.13.3</ecNumber>
    </recommendedName>
</protein>
<evidence type="ECO:0000256" key="5">
    <source>
        <dbReference type="ARBA" id="ARBA00022777"/>
    </source>
</evidence>
<dbReference type="Gene3D" id="3.30.565.10">
    <property type="entry name" value="Histidine kinase-like ATPase, C-terminal domain"/>
    <property type="match status" value="1"/>
</dbReference>
<feature type="transmembrane region" description="Helical" evidence="8">
    <location>
        <begin position="160"/>
        <end position="182"/>
    </location>
</feature>
<keyword evidence="4" id="KW-0808">Transferase</keyword>
<evidence type="ECO:0000259" key="9">
    <source>
        <dbReference type="PROSITE" id="PS50109"/>
    </source>
</evidence>
<dbReference type="SMART" id="SM00387">
    <property type="entry name" value="HATPase_c"/>
    <property type="match status" value="1"/>
</dbReference>
<keyword evidence="8" id="KW-1133">Transmembrane helix</keyword>
<feature type="domain" description="Histidine kinase" evidence="9">
    <location>
        <begin position="226"/>
        <end position="440"/>
    </location>
</feature>
<dbReference type="InterPro" id="IPR036097">
    <property type="entry name" value="HisK_dim/P_sf"/>
</dbReference>
<dbReference type="STRING" id="477680.SAMN05421788_103362"/>
<evidence type="ECO:0000256" key="6">
    <source>
        <dbReference type="ARBA" id="ARBA00023012"/>
    </source>
</evidence>
<dbReference type="InterPro" id="IPR003661">
    <property type="entry name" value="HisK_dim/P_dom"/>
</dbReference>
<dbReference type="SUPFAM" id="SSF47384">
    <property type="entry name" value="Homodimeric domain of signal transducing histidine kinase"/>
    <property type="match status" value="1"/>
</dbReference>
<feature type="transmembrane region" description="Helical" evidence="8">
    <location>
        <begin position="53"/>
        <end position="73"/>
    </location>
</feature>
<name>A0A1N7PBV5_9BACT</name>
<evidence type="ECO:0000313" key="10">
    <source>
        <dbReference type="EMBL" id="SIT08115.1"/>
    </source>
</evidence>
<dbReference type="InterPro" id="IPR050351">
    <property type="entry name" value="BphY/WalK/GraS-like"/>
</dbReference>
<dbReference type="PROSITE" id="PS50109">
    <property type="entry name" value="HIS_KIN"/>
    <property type="match status" value="1"/>
</dbReference>
<reference evidence="11" key="1">
    <citation type="submission" date="2017-01" db="EMBL/GenBank/DDBJ databases">
        <authorList>
            <person name="Varghese N."/>
            <person name="Submissions S."/>
        </authorList>
    </citation>
    <scope>NUCLEOTIDE SEQUENCE [LARGE SCALE GENOMIC DNA]</scope>
    <source>
        <strain evidence="11">DSM 21054</strain>
    </source>
</reference>
<feature type="transmembrane region" description="Helical" evidence="8">
    <location>
        <begin position="105"/>
        <end position="122"/>
    </location>
</feature>
<dbReference type="SUPFAM" id="SSF55874">
    <property type="entry name" value="ATPase domain of HSP90 chaperone/DNA topoisomerase II/histidine kinase"/>
    <property type="match status" value="1"/>
</dbReference>
<dbReference type="AlphaFoldDB" id="A0A1N7PBV5"/>
<dbReference type="OrthoDB" id="8676692at2"/>
<dbReference type="GO" id="GO:0005886">
    <property type="term" value="C:plasma membrane"/>
    <property type="evidence" value="ECO:0007669"/>
    <property type="project" value="TreeGrafter"/>
</dbReference>
<dbReference type="Gene3D" id="1.10.287.130">
    <property type="match status" value="1"/>
</dbReference>
<gene>
    <name evidence="10" type="ORF">SAMN05421788_103362</name>
</gene>
<dbReference type="InterPro" id="IPR004358">
    <property type="entry name" value="Sig_transdc_His_kin-like_C"/>
</dbReference>
<keyword evidence="11" id="KW-1185">Reference proteome</keyword>
<comment type="catalytic activity">
    <reaction evidence="1">
        <text>ATP + protein L-histidine = ADP + protein N-phospho-L-histidine.</text>
        <dbReference type="EC" id="2.7.13.3"/>
    </reaction>
</comment>
<evidence type="ECO:0000256" key="1">
    <source>
        <dbReference type="ARBA" id="ARBA00000085"/>
    </source>
</evidence>
<sequence>MLFFVQSIKDFTSATNNAIRQVKHRILAYTLLPALFTPLFMTIYFLLTRQTNFALHIILYMVAFCATLLLLIIKHRSKYWSHAALILQTGIIWVLLLMPLQNTQLITLQFALLVILCSFYVLGKTWGFIYSFCCAMPLSWHLWTQANGGLLLWGGYQTKGLVIGMVLLVNFVFIIFAHYHFFNAFTQTIEELNNRTLLLNETVKELELSRDELRQQSRLQKKLIAAITHDIKSPLKYLMLTGKNLYRNSRNQNGNLEESIRAIYASSFQMYHFTNNLLQYAALYLEDNRIVTSVFNLDDLVKEKISIFTEMIASQNNTVVNNIDPNLMVCTNKELLSVIIHNLLDNAIKYTVNGRILFSANHHRGKLQVCVQDSGAGMAPELVNWCNNRLAVKDFMSENGGQGLGLAMVKELIGLIKGNIMVQSKKDSGTVILLLLPSCI</sequence>
<dbReference type="Proteomes" id="UP000186917">
    <property type="component" value="Unassembled WGS sequence"/>
</dbReference>
<dbReference type="Pfam" id="PF02518">
    <property type="entry name" value="HATPase_c"/>
    <property type="match status" value="1"/>
</dbReference>
<feature type="transmembrane region" description="Helical" evidence="8">
    <location>
        <begin position="79"/>
        <end position="98"/>
    </location>
</feature>
<dbReference type="EMBL" id="FTOR01000003">
    <property type="protein sequence ID" value="SIT08115.1"/>
    <property type="molecule type" value="Genomic_DNA"/>
</dbReference>
<dbReference type="CDD" id="cd00082">
    <property type="entry name" value="HisKA"/>
    <property type="match status" value="1"/>
</dbReference>
<keyword evidence="8" id="KW-0812">Transmembrane</keyword>
<proteinExistence type="predicted"/>
<evidence type="ECO:0000256" key="3">
    <source>
        <dbReference type="ARBA" id="ARBA00022553"/>
    </source>
</evidence>
<organism evidence="10 11">
    <name type="scientific">Filimonas lacunae</name>
    <dbReference type="NCBI Taxonomy" id="477680"/>
    <lineage>
        <taxon>Bacteria</taxon>
        <taxon>Pseudomonadati</taxon>
        <taxon>Bacteroidota</taxon>
        <taxon>Chitinophagia</taxon>
        <taxon>Chitinophagales</taxon>
        <taxon>Chitinophagaceae</taxon>
        <taxon>Filimonas</taxon>
    </lineage>
</organism>
<dbReference type="InterPro" id="IPR003594">
    <property type="entry name" value="HATPase_dom"/>
</dbReference>
<evidence type="ECO:0000256" key="8">
    <source>
        <dbReference type="SAM" id="Phobius"/>
    </source>
</evidence>
<keyword evidence="3" id="KW-0597">Phosphoprotein</keyword>
<dbReference type="GO" id="GO:0016036">
    <property type="term" value="P:cellular response to phosphate starvation"/>
    <property type="evidence" value="ECO:0007669"/>
    <property type="project" value="TreeGrafter"/>
</dbReference>
<keyword evidence="6" id="KW-0902">Two-component regulatory system</keyword>
<dbReference type="GO" id="GO:0004721">
    <property type="term" value="F:phosphoprotein phosphatase activity"/>
    <property type="evidence" value="ECO:0007669"/>
    <property type="project" value="TreeGrafter"/>
</dbReference>
<keyword evidence="5 10" id="KW-0418">Kinase</keyword>
<feature type="coiled-coil region" evidence="7">
    <location>
        <begin position="189"/>
        <end position="223"/>
    </location>
</feature>
<dbReference type="PRINTS" id="PR00344">
    <property type="entry name" value="BCTRLSENSOR"/>
</dbReference>
<dbReference type="GO" id="GO:0000155">
    <property type="term" value="F:phosphorelay sensor kinase activity"/>
    <property type="evidence" value="ECO:0007669"/>
    <property type="project" value="InterPro"/>
</dbReference>
<keyword evidence="7" id="KW-0175">Coiled coil</keyword>
<keyword evidence="8" id="KW-0472">Membrane</keyword>
<evidence type="ECO:0000256" key="7">
    <source>
        <dbReference type="SAM" id="Coils"/>
    </source>
</evidence>
<accession>A0A1N7PBV5</accession>
<feature type="transmembrane region" description="Helical" evidence="8">
    <location>
        <begin position="26"/>
        <end position="46"/>
    </location>
</feature>
<evidence type="ECO:0000256" key="4">
    <source>
        <dbReference type="ARBA" id="ARBA00022679"/>
    </source>
</evidence>
<dbReference type="InterPro" id="IPR036890">
    <property type="entry name" value="HATPase_C_sf"/>
</dbReference>
<dbReference type="EC" id="2.7.13.3" evidence="2"/>